<evidence type="ECO:0000313" key="3">
    <source>
        <dbReference type="Proteomes" id="UP001174136"/>
    </source>
</evidence>
<dbReference type="PANTHER" id="PTHR35617:SF3">
    <property type="entry name" value="CORE-BINDING (CB) DOMAIN-CONTAINING PROTEIN"/>
    <property type="match status" value="1"/>
</dbReference>
<dbReference type="InterPro" id="IPR011010">
    <property type="entry name" value="DNA_brk_join_enz"/>
</dbReference>
<evidence type="ECO:0000256" key="1">
    <source>
        <dbReference type="ARBA" id="ARBA00023172"/>
    </source>
</evidence>
<keyword evidence="1" id="KW-0233">DNA recombination</keyword>
<dbReference type="GO" id="GO:0015074">
    <property type="term" value="P:DNA integration"/>
    <property type="evidence" value="ECO:0007669"/>
    <property type="project" value="InterPro"/>
</dbReference>
<dbReference type="PANTHER" id="PTHR35617">
    <property type="entry name" value="PHAGE_INTEGRASE DOMAIN-CONTAINING PROTEIN"/>
    <property type="match status" value="1"/>
</dbReference>
<keyword evidence="3" id="KW-1185">Reference proteome</keyword>
<sequence>MSSAKRVGELHALSVSQECLQWSPDGTGVTLWPNPSFLPKTFSATYANQTLSLGAFEPPRQGEELGQGDIRLCPVRSDSLFVCHTGQAQGQALSKQRLSKWIVEAISYVYSNSGLPIPPCVRGHSTRSVAASWAVQRGVPLFDICRAASWASTCTFARLYRVNVATNLVATATLSGH</sequence>
<proteinExistence type="predicted"/>
<dbReference type="GO" id="GO:0006310">
    <property type="term" value="P:DNA recombination"/>
    <property type="evidence" value="ECO:0007669"/>
    <property type="project" value="UniProtKB-KW"/>
</dbReference>
<organism evidence="2 3">
    <name type="scientific">Merluccius polli</name>
    <name type="common">Benguela hake</name>
    <name type="synonym">Merluccius cadenati</name>
    <dbReference type="NCBI Taxonomy" id="89951"/>
    <lineage>
        <taxon>Eukaryota</taxon>
        <taxon>Metazoa</taxon>
        <taxon>Chordata</taxon>
        <taxon>Craniata</taxon>
        <taxon>Vertebrata</taxon>
        <taxon>Euteleostomi</taxon>
        <taxon>Actinopterygii</taxon>
        <taxon>Neopterygii</taxon>
        <taxon>Teleostei</taxon>
        <taxon>Neoteleostei</taxon>
        <taxon>Acanthomorphata</taxon>
        <taxon>Zeiogadaria</taxon>
        <taxon>Gadariae</taxon>
        <taxon>Gadiformes</taxon>
        <taxon>Gadoidei</taxon>
        <taxon>Merlucciidae</taxon>
        <taxon>Merluccius</taxon>
    </lineage>
</organism>
<dbReference type="InterPro" id="IPR013762">
    <property type="entry name" value="Integrase-like_cat_sf"/>
</dbReference>
<gene>
    <name evidence="2" type="ORF">N1851_000360</name>
</gene>
<evidence type="ECO:0008006" key="4">
    <source>
        <dbReference type="Google" id="ProtNLM"/>
    </source>
</evidence>
<dbReference type="SUPFAM" id="SSF56349">
    <property type="entry name" value="DNA breaking-rejoining enzymes"/>
    <property type="match status" value="1"/>
</dbReference>
<dbReference type="AlphaFoldDB" id="A0AA47NC58"/>
<name>A0AA47NC58_MERPO</name>
<evidence type="ECO:0000313" key="2">
    <source>
        <dbReference type="EMBL" id="KAK0156323.1"/>
    </source>
</evidence>
<dbReference type="GO" id="GO:0003677">
    <property type="term" value="F:DNA binding"/>
    <property type="evidence" value="ECO:0007669"/>
    <property type="project" value="InterPro"/>
</dbReference>
<dbReference type="Proteomes" id="UP001174136">
    <property type="component" value="Unassembled WGS sequence"/>
</dbReference>
<comment type="caution">
    <text evidence="2">The sequence shown here is derived from an EMBL/GenBank/DDBJ whole genome shotgun (WGS) entry which is preliminary data.</text>
</comment>
<dbReference type="Gene3D" id="1.10.443.10">
    <property type="entry name" value="Intergrase catalytic core"/>
    <property type="match status" value="1"/>
</dbReference>
<reference evidence="2" key="1">
    <citation type="journal article" date="2023" name="Front. Mar. Sci.">
        <title>A new Merluccius polli reference genome to investigate the effects of global change in West African waters.</title>
        <authorList>
            <person name="Mateo J.L."/>
            <person name="Blanco-Fernandez C."/>
            <person name="Garcia-Vazquez E."/>
            <person name="Machado-Schiaffino G."/>
        </authorList>
    </citation>
    <scope>NUCLEOTIDE SEQUENCE</scope>
    <source>
        <strain evidence="2">C29</strain>
        <tissue evidence="2">Fin</tissue>
    </source>
</reference>
<accession>A0AA47NC58</accession>
<protein>
    <recommendedName>
        <fullName evidence="4">Tyr recombinase domain-containing protein</fullName>
    </recommendedName>
</protein>
<dbReference type="EMBL" id="JAOPHQ010000013">
    <property type="protein sequence ID" value="KAK0156323.1"/>
    <property type="molecule type" value="Genomic_DNA"/>
</dbReference>